<name>A0A3N2E0H8_9GAMM</name>
<dbReference type="PROSITE" id="PS51779">
    <property type="entry name" value="POTRA"/>
    <property type="match status" value="1"/>
</dbReference>
<evidence type="ECO:0000256" key="6">
    <source>
        <dbReference type="ARBA" id="ARBA00022927"/>
    </source>
</evidence>
<dbReference type="GO" id="GO:0008320">
    <property type="term" value="F:protein transmembrane transporter activity"/>
    <property type="evidence" value="ECO:0007669"/>
    <property type="project" value="TreeGrafter"/>
</dbReference>
<dbReference type="PIRSF" id="PIRSF029745">
    <property type="entry name" value="FhaC"/>
    <property type="match status" value="1"/>
</dbReference>
<keyword evidence="8" id="KW-0998">Cell outer membrane</keyword>
<protein>
    <submittedName>
        <fullName evidence="12">Hemolysin activation/secretion protein</fullName>
    </submittedName>
</protein>
<evidence type="ECO:0000259" key="11">
    <source>
        <dbReference type="PROSITE" id="PS51779"/>
    </source>
</evidence>
<evidence type="ECO:0000256" key="1">
    <source>
        <dbReference type="ARBA" id="ARBA00004442"/>
    </source>
</evidence>
<dbReference type="Pfam" id="PF03865">
    <property type="entry name" value="ShlB"/>
    <property type="match status" value="1"/>
</dbReference>
<gene>
    <name evidence="12" type="ORF">EDC56_0952</name>
</gene>
<dbReference type="AlphaFoldDB" id="A0A3N2E0H8"/>
<dbReference type="InterPro" id="IPR034746">
    <property type="entry name" value="POTRA"/>
</dbReference>
<dbReference type="InterPro" id="IPR035251">
    <property type="entry name" value="ShlB_POTRA"/>
</dbReference>
<dbReference type="GO" id="GO:0046819">
    <property type="term" value="P:protein secretion by the type V secretion system"/>
    <property type="evidence" value="ECO:0007669"/>
    <property type="project" value="TreeGrafter"/>
</dbReference>
<dbReference type="RefSeq" id="WP_211333560.1">
    <property type="nucleotide sequence ID" value="NZ_RKHR01000003.1"/>
</dbReference>
<evidence type="ECO:0000256" key="8">
    <source>
        <dbReference type="ARBA" id="ARBA00023237"/>
    </source>
</evidence>
<comment type="subcellular location">
    <subcellularLocation>
        <location evidence="1">Cell outer membrane</location>
    </subcellularLocation>
</comment>
<dbReference type="InterPro" id="IPR027282">
    <property type="entry name" value="TPS"/>
</dbReference>
<evidence type="ECO:0000256" key="2">
    <source>
        <dbReference type="ARBA" id="ARBA00009055"/>
    </source>
</evidence>
<feature type="domain" description="POTRA" evidence="11">
    <location>
        <begin position="83"/>
        <end position="158"/>
    </location>
</feature>
<dbReference type="GO" id="GO:0098046">
    <property type="term" value="C:type V protein secretion system complex"/>
    <property type="evidence" value="ECO:0007669"/>
    <property type="project" value="TreeGrafter"/>
</dbReference>
<keyword evidence="7" id="KW-0472">Membrane</keyword>
<reference evidence="12 13" key="1">
    <citation type="submission" date="2018-11" db="EMBL/GenBank/DDBJ databases">
        <title>Genomic Encyclopedia of Type Strains, Phase IV (KMG-IV): sequencing the most valuable type-strain genomes for metagenomic binning, comparative biology and taxonomic classification.</title>
        <authorList>
            <person name="Goeker M."/>
        </authorList>
    </citation>
    <scope>NUCLEOTIDE SEQUENCE [LARGE SCALE GENOMIC DNA]</scope>
    <source>
        <strain evidence="12 13">DSM 100316</strain>
    </source>
</reference>
<keyword evidence="5" id="KW-0812">Transmembrane</keyword>
<keyword evidence="6" id="KW-0653">Protein transport</keyword>
<evidence type="ECO:0000256" key="5">
    <source>
        <dbReference type="ARBA" id="ARBA00022692"/>
    </source>
</evidence>
<dbReference type="InterPro" id="IPR013686">
    <property type="entry name" value="Polypept-transport_assoc_ShlB"/>
</dbReference>
<keyword evidence="10" id="KW-0732">Signal</keyword>
<evidence type="ECO:0000313" key="12">
    <source>
        <dbReference type="EMBL" id="ROS05422.1"/>
    </source>
</evidence>
<keyword evidence="4" id="KW-1134">Transmembrane beta strand</keyword>
<dbReference type="Gene3D" id="3.10.20.310">
    <property type="entry name" value="membrane protein fhac"/>
    <property type="match status" value="1"/>
</dbReference>
<evidence type="ECO:0000256" key="3">
    <source>
        <dbReference type="ARBA" id="ARBA00022448"/>
    </source>
</evidence>
<evidence type="ECO:0000256" key="4">
    <source>
        <dbReference type="ARBA" id="ARBA00022452"/>
    </source>
</evidence>
<organism evidence="12 13">
    <name type="scientific">Sinobacterium caligoides</name>
    <dbReference type="NCBI Taxonomy" id="933926"/>
    <lineage>
        <taxon>Bacteria</taxon>
        <taxon>Pseudomonadati</taxon>
        <taxon>Pseudomonadota</taxon>
        <taxon>Gammaproteobacteria</taxon>
        <taxon>Cellvibrionales</taxon>
        <taxon>Spongiibacteraceae</taxon>
        <taxon>Sinobacterium</taxon>
    </lineage>
</organism>
<keyword evidence="13" id="KW-1185">Reference proteome</keyword>
<comment type="similarity">
    <text evidence="2">Belongs to the TPS (TC 1.B.20) family.</text>
</comment>
<dbReference type="Proteomes" id="UP000275394">
    <property type="component" value="Unassembled WGS sequence"/>
</dbReference>
<evidence type="ECO:0000256" key="7">
    <source>
        <dbReference type="ARBA" id="ARBA00023136"/>
    </source>
</evidence>
<evidence type="ECO:0000256" key="10">
    <source>
        <dbReference type="SAM" id="SignalP"/>
    </source>
</evidence>
<dbReference type="Pfam" id="PF08479">
    <property type="entry name" value="POTRA_2"/>
    <property type="match status" value="1"/>
</dbReference>
<proteinExistence type="inferred from homology"/>
<dbReference type="EMBL" id="RKHR01000003">
    <property type="protein sequence ID" value="ROS05422.1"/>
    <property type="molecule type" value="Genomic_DNA"/>
</dbReference>
<accession>A0A3N2E0H8</accession>
<comment type="caution">
    <text evidence="12">The sequence shown here is derived from an EMBL/GenBank/DDBJ whole genome shotgun (WGS) entry which is preliminary data.</text>
</comment>
<dbReference type="Gene3D" id="2.40.160.50">
    <property type="entry name" value="membrane protein fhac: a member of the omp85/tpsb transporter family"/>
    <property type="match status" value="1"/>
</dbReference>
<keyword evidence="3" id="KW-0813">Transport</keyword>
<dbReference type="GO" id="GO:0009279">
    <property type="term" value="C:cell outer membrane"/>
    <property type="evidence" value="ECO:0007669"/>
    <property type="project" value="UniProtKB-SubCell"/>
</dbReference>
<evidence type="ECO:0000256" key="9">
    <source>
        <dbReference type="SAM" id="MobiDB-lite"/>
    </source>
</evidence>
<sequence length="581" mass="64905">MLSVIYKKIRLPAVNAFALLVPIVGQAAELLPLSSPADHIVQQEQQRLLEQRRQQQDVERERTRQAPKKEQAKTDYSASNVCFDISDIDLNGVSLLPVSDFSSLLQSYRQRCLGSKELNQLLQAITQHYFNKGYVTSRAYLPQQNLADGSLTIEVVEGVVQSVKRATDNTVDSEVDEEGFAGLFFHVADQPLNLRDLEQNLEQINRLRSYRATMQLLPGDEAGSSVVMIEQDRDKPWQLTGQVNNSGQPSTGEIQQQVMLGWDSPLGLYDYGYLSYQGDNKHKNSGKMSKSVSGHWDVPLGYWNVLVDASRFKYSSVVHSDVRAFTTTGVSNSQQLTVQRILARDGDSKLRVEGSLQRKDSKNYMAGVLLQNSSRTLAIASLGINHEQYFSGGGLLLSALSYQRGLDAFDSPDDDDNRDRYAPKAQFDSYGGSLEWRQPFRIGELGGQYRTRLVGQYSEDELFGSEQISIGGQYTVRGYKGNSLSGDSGGYWRNDVSLDIATPFGGPWLTRLSPFIGLDTGYVRSVFIDGDKYPRLSGWATGVNANGQHWAATLQWSQPIKAPRYMRDTGEQFEFSVSLFL</sequence>
<feature type="region of interest" description="Disordered" evidence="9">
    <location>
        <begin position="53"/>
        <end position="73"/>
    </location>
</feature>
<dbReference type="Pfam" id="PF17287">
    <property type="entry name" value="POTRA_3"/>
    <property type="match status" value="1"/>
</dbReference>
<evidence type="ECO:0000313" key="13">
    <source>
        <dbReference type="Proteomes" id="UP000275394"/>
    </source>
</evidence>
<dbReference type="PANTHER" id="PTHR34597">
    <property type="entry name" value="SLR1661 PROTEIN"/>
    <property type="match status" value="1"/>
</dbReference>
<dbReference type="InterPro" id="IPR005565">
    <property type="entry name" value="Hemolysn_activator_HlyB_C"/>
</dbReference>
<feature type="signal peptide" evidence="10">
    <location>
        <begin position="1"/>
        <end position="27"/>
    </location>
</feature>
<feature type="chain" id="PRO_5018213102" evidence="10">
    <location>
        <begin position="28"/>
        <end position="581"/>
    </location>
</feature>
<dbReference type="PANTHER" id="PTHR34597:SF3">
    <property type="entry name" value="OUTER MEMBRANE TRANSPORTER CDIB"/>
    <property type="match status" value="1"/>
</dbReference>
<dbReference type="InterPro" id="IPR051544">
    <property type="entry name" value="TPS_OM_transporter"/>
</dbReference>